<keyword evidence="6 7" id="KW-0788">Thiol protease</keyword>
<evidence type="ECO:0000313" key="10">
    <source>
        <dbReference type="EMBL" id="CAD5234332.1"/>
    </source>
</evidence>
<feature type="domain" description="USP" evidence="9">
    <location>
        <begin position="101"/>
        <end position="468"/>
    </location>
</feature>
<dbReference type="PANTHER" id="PTHR43982:SF1">
    <property type="entry name" value="UBIQUITIN CARBOXYL-TERMINAL HYDROLASE 14"/>
    <property type="match status" value="1"/>
</dbReference>
<dbReference type="Pfam" id="PF00240">
    <property type="entry name" value="ubiquitin"/>
    <property type="match status" value="1"/>
</dbReference>
<protein>
    <recommendedName>
        <fullName evidence="7">Ubiquitin carboxyl-terminal hydrolase</fullName>
        <ecNumber evidence="7">3.4.19.12</ecNumber>
    </recommendedName>
</protein>
<dbReference type="SMR" id="A0A1I7SM73"/>
<evidence type="ECO:0000256" key="3">
    <source>
        <dbReference type="ARBA" id="ARBA00022670"/>
    </source>
</evidence>
<evidence type="ECO:0000256" key="1">
    <source>
        <dbReference type="ARBA" id="ARBA00000707"/>
    </source>
</evidence>
<evidence type="ECO:0000256" key="6">
    <source>
        <dbReference type="ARBA" id="ARBA00022807"/>
    </source>
</evidence>
<dbReference type="GO" id="GO:0061136">
    <property type="term" value="P:regulation of proteasomal protein catabolic process"/>
    <property type="evidence" value="ECO:0007669"/>
    <property type="project" value="TreeGrafter"/>
</dbReference>
<dbReference type="InterPro" id="IPR029071">
    <property type="entry name" value="Ubiquitin-like_domsf"/>
</dbReference>
<dbReference type="EMBL" id="CAJFCV020000006">
    <property type="protein sequence ID" value="CAG9130021.1"/>
    <property type="molecule type" value="Genomic_DNA"/>
</dbReference>
<dbReference type="Proteomes" id="UP000659654">
    <property type="component" value="Unassembled WGS sequence"/>
</dbReference>
<keyword evidence="13" id="KW-1185">Reference proteome</keyword>
<dbReference type="SUPFAM" id="SSF54001">
    <property type="entry name" value="Cysteine proteinases"/>
    <property type="match status" value="1"/>
</dbReference>
<dbReference type="Proteomes" id="UP000582659">
    <property type="component" value="Unassembled WGS sequence"/>
</dbReference>
<comment type="catalytic activity">
    <reaction evidence="1 7">
        <text>Thiol-dependent hydrolysis of ester, thioester, amide, peptide and isopeptide bonds formed by the C-terminal Gly of ubiquitin (a 76-residue protein attached to proteins as an intracellular targeting signal).</text>
        <dbReference type="EC" id="3.4.19.12"/>
    </reaction>
</comment>
<dbReference type="InterPro" id="IPR038765">
    <property type="entry name" value="Papain-like_cys_pep_sf"/>
</dbReference>
<dbReference type="PANTHER" id="PTHR43982">
    <property type="entry name" value="UBIQUITIN CARBOXYL-TERMINAL HYDROLASE"/>
    <property type="match status" value="1"/>
</dbReference>
<dbReference type="EMBL" id="CAJFDI010000006">
    <property type="protein sequence ID" value="CAD5234332.1"/>
    <property type="molecule type" value="Genomic_DNA"/>
</dbReference>
<evidence type="ECO:0000313" key="12">
    <source>
        <dbReference type="Proteomes" id="UP000095284"/>
    </source>
</evidence>
<dbReference type="InterPro" id="IPR018200">
    <property type="entry name" value="USP_CS"/>
</dbReference>
<keyword evidence="5 7" id="KW-0378">Hydrolase</keyword>
<feature type="domain" description="Ubiquitin-like" evidence="8">
    <location>
        <begin position="2"/>
        <end position="69"/>
    </location>
</feature>
<evidence type="ECO:0000256" key="5">
    <source>
        <dbReference type="ARBA" id="ARBA00022801"/>
    </source>
</evidence>
<evidence type="ECO:0000259" key="8">
    <source>
        <dbReference type="PROSITE" id="PS50053"/>
    </source>
</evidence>
<dbReference type="PROSITE" id="PS50053">
    <property type="entry name" value="UBIQUITIN_2"/>
    <property type="match status" value="1"/>
</dbReference>
<evidence type="ECO:0000256" key="7">
    <source>
        <dbReference type="RuleBase" id="RU366025"/>
    </source>
</evidence>
<dbReference type="CDD" id="cd02657">
    <property type="entry name" value="Peptidase_C19A"/>
    <property type="match status" value="1"/>
</dbReference>
<dbReference type="eggNOG" id="KOG1872">
    <property type="taxonomic scope" value="Eukaryota"/>
</dbReference>
<dbReference type="CDD" id="cd16104">
    <property type="entry name" value="Ubl_USP14_like"/>
    <property type="match status" value="1"/>
</dbReference>
<dbReference type="Proteomes" id="UP000095284">
    <property type="component" value="Unplaced"/>
</dbReference>
<name>A0A1I7SM73_BURXY</name>
<sequence length="475" mass="53210">MPKVNVKWSGKLFEVDVDQDLEPLVFKSQLFGLTGVSPDRQKVMVKGKTLSDDSWNGISLTEGTMLMLLGSTGAIPQQVKPSSDENLKPDGSVDKKVVLPTGLTNLGNTCYMNATLQSFLTIPELLNGVKQWGPSGSEKASNETSKLFTGAIRNLFTEMSVKSGGPVTPLVPLHLMHALYPQFATKSDHGGFQQQDANECFTELLREFSGCADVTVDGEKVPVKKFLEGEFDVTMKNLENEDEPILKSKEKFFQLSCFLSQEVRYVQSGIKSKMTEEIEKNSEALGRNCKYEKNTLISRLPAYLSIQMVRFFYKEKDQINAKILKDVKFPMILDVFDLCSPELQIKLKPQRDAFKEYEDKAVEKIRTSKLGEDDKKDVDVNVNVKYAPSHFEGDPGSNNSGFYQLNAIITHKGRSSNSGHYVAWVRVGEKKWAMCDDDEVHEVSEENIQKLSGGGDWHCAYVLLYGPRKLPLIES</sequence>
<evidence type="ECO:0000256" key="4">
    <source>
        <dbReference type="ARBA" id="ARBA00022786"/>
    </source>
</evidence>
<evidence type="ECO:0000313" key="13">
    <source>
        <dbReference type="Proteomes" id="UP000659654"/>
    </source>
</evidence>
<evidence type="ECO:0000259" key="9">
    <source>
        <dbReference type="PROSITE" id="PS50235"/>
    </source>
</evidence>
<evidence type="ECO:0000256" key="2">
    <source>
        <dbReference type="ARBA" id="ARBA00008739"/>
    </source>
</evidence>
<dbReference type="PROSITE" id="PS50235">
    <property type="entry name" value="USP_3"/>
    <property type="match status" value="1"/>
</dbReference>
<dbReference type="Pfam" id="PF00443">
    <property type="entry name" value="UCH"/>
    <property type="match status" value="1"/>
</dbReference>
<dbReference type="InterPro" id="IPR001394">
    <property type="entry name" value="Peptidase_C19_UCH"/>
</dbReference>
<dbReference type="SMART" id="SM00213">
    <property type="entry name" value="UBQ"/>
    <property type="match status" value="1"/>
</dbReference>
<evidence type="ECO:0000313" key="14">
    <source>
        <dbReference type="WBParaSite" id="BXY_1415700.1"/>
    </source>
</evidence>
<proteinExistence type="inferred from homology"/>
<dbReference type="Gene3D" id="3.10.20.90">
    <property type="entry name" value="Phosphatidylinositol 3-kinase Catalytic Subunit, Chain A, domain 1"/>
    <property type="match status" value="1"/>
</dbReference>
<reference evidence="11" key="2">
    <citation type="submission" date="2020-08" db="EMBL/GenBank/DDBJ databases">
        <authorList>
            <person name="Kikuchi T."/>
        </authorList>
    </citation>
    <scope>NUCLEOTIDE SEQUENCE</scope>
    <source>
        <strain evidence="10">Ka4C1</strain>
    </source>
</reference>
<dbReference type="GO" id="GO:0070628">
    <property type="term" value="F:proteasome binding"/>
    <property type="evidence" value="ECO:0007669"/>
    <property type="project" value="TreeGrafter"/>
</dbReference>
<dbReference type="GO" id="GO:0016579">
    <property type="term" value="P:protein deubiquitination"/>
    <property type="evidence" value="ECO:0007669"/>
    <property type="project" value="InterPro"/>
</dbReference>
<organism evidence="12 14">
    <name type="scientific">Bursaphelenchus xylophilus</name>
    <name type="common">Pinewood nematode worm</name>
    <name type="synonym">Aphelenchoides xylophilus</name>
    <dbReference type="NCBI Taxonomy" id="6326"/>
    <lineage>
        <taxon>Eukaryota</taxon>
        <taxon>Metazoa</taxon>
        <taxon>Ecdysozoa</taxon>
        <taxon>Nematoda</taxon>
        <taxon>Chromadorea</taxon>
        <taxon>Rhabditida</taxon>
        <taxon>Tylenchina</taxon>
        <taxon>Tylenchomorpha</taxon>
        <taxon>Aphelenchoidea</taxon>
        <taxon>Aphelenchoididae</taxon>
        <taxon>Bursaphelenchus</taxon>
    </lineage>
</organism>
<gene>
    <name evidence="10" type="ORF">BXYJ_LOCUS14423</name>
</gene>
<keyword evidence="4 7" id="KW-0833">Ubl conjugation pathway</keyword>
<dbReference type="OrthoDB" id="333239at2759"/>
<keyword evidence="3 7" id="KW-0645">Protease</keyword>
<evidence type="ECO:0000313" key="11">
    <source>
        <dbReference type="EMBL" id="CAG9130021.1"/>
    </source>
</evidence>
<dbReference type="GO" id="GO:0004843">
    <property type="term" value="F:cysteine-type deubiquitinase activity"/>
    <property type="evidence" value="ECO:0007669"/>
    <property type="project" value="UniProtKB-UniRule"/>
</dbReference>
<dbReference type="Gene3D" id="3.90.70.10">
    <property type="entry name" value="Cysteine proteinases"/>
    <property type="match status" value="1"/>
</dbReference>
<dbReference type="GO" id="GO:0043161">
    <property type="term" value="P:proteasome-mediated ubiquitin-dependent protein catabolic process"/>
    <property type="evidence" value="ECO:0007669"/>
    <property type="project" value="InterPro"/>
</dbReference>
<dbReference type="PROSITE" id="PS00973">
    <property type="entry name" value="USP_2"/>
    <property type="match status" value="1"/>
</dbReference>
<dbReference type="PROSITE" id="PS00972">
    <property type="entry name" value="USP_1"/>
    <property type="match status" value="1"/>
</dbReference>
<dbReference type="EC" id="3.4.19.12" evidence="7"/>
<dbReference type="InterPro" id="IPR000626">
    <property type="entry name" value="Ubiquitin-like_dom"/>
</dbReference>
<dbReference type="AlphaFoldDB" id="A0A1I7SM73"/>
<dbReference type="InterPro" id="IPR044635">
    <property type="entry name" value="UBP14-like"/>
</dbReference>
<dbReference type="InterPro" id="IPR028889">
    <property type="entry name" value="USP"/>
</dbReference>
<dbReference type="SUPFAM" id="SSF54236">
    <property type="entry name" value="Ubiquitin-like"/>
    <property type="match status" value="1"/>
</dbReference>
<reference evidence="14" key="1">
    <citation type="submission" date="2016-11" db="UniProtKB">
        <authorList>
            <consortium name="WormBaseParasite"/>
        </authorList>
    </citation>
    <scope>IDENTIFICATION</scope>
</reference>
<accession>A0A1I7SM73</accession>
<comment type="similarity">
    <text evidence="2">Belongs to the peptidase C19 family. USP14/UBP6 subfamily.</text>
</comment>
<dbReference type="WBParaSite" id="BXY_1415700.1">
    <property type="protein sequence ID" value="BXY_1415700.1"/>
    <property type="gene ID" value="BXY_1415700"/>
</dbReference>